<gene>
    <name evidence="2" type="ORF">BOVATA_007420</name>
</gene>
<evidence type="ECO:0000313" key="3">
    <source>
        <dbReference type="Proteomes" id="UP000236319"/>
    </source>
</evidence>
<evidence type="ECO:0000313" key="2">
    <source>
        <dbReference type="EMBL" id="GBE59249.1"/>
    </source>
</evidence>
<sequence>MDEVSFLRNALHAADQSAEEFQAARRARARPEGFGQRTVFENRIYCLEVYCGEQYPDVPPVVKFLTRINLPGVDQSGNVMASHFPGLKNWKRTSSIETVLVDIRRHMAMPANRRLPQPEEGDCY</sequence>
<dbReference type="PANTHER" id="PTHR24068">
    <property type="entry name" value="UBIQUITIN-CONJUGATING ENZYME E2"/>
    <property type="match status" value="1"/>
</dbReference>
<dbReference type="AlphaFoldDB" id="A0A2H6K8H2"/>
<dbReference type="OrthoDB" id="6508832at2759"/>
<organism evidence="2 3">
    <name type="scientific">Babesia ovata</name>
    <dbReference type="NCBI Taxonomy" id="189622"/>
    <lineage>
        <taxon>Eukaryota</taxon>
        <taxon>Sar</taxon>
        <taxon>Alveolata</taxon>
        <taxon>Apicomplexa</taxon>
        <taxon>Aconoidasida</taxon>
        <taxon>Piroplasmida</taxon>
        <taxon>Babesiidae</taxon>
        <taxon>Babesia</taxon>
    </lineage>
</organism>
<dbReference type="InterPro" id="IPR016135">
    <property type="entry name" value="UBQ-conjugating_enzyme/RWD"/>
</dbReference>
<dbReference type="InterPro" id="IPR000608">
    <property type="entry name" value="UBC"/>
</dbReference>
<dbReference type="Gene3D" id="3.10.110.10">
    <property type="entry name" value="Ubiquitin Conjugating Enzyme"/>
    <property type="match status" value="1"/>
</dbReference>
<comment type="caution">
    <text evidence="2">The sequence shown here is derived from an EMBL/GenBank/DDBJ whole genome shotgun (WGS) entry which is preliminary data.</text>
</comment>
<name>A0A2H6K8H2_9APIC</name>
<dbReference type="Pfam" id="PF00179">
    <property type="entry name" value="UQ_con"/>
    <property type="match status" value="1"/>
</dbReference>
<protein>
    <submittedName>
        <fullName evidence="2">Ubiquitin-conjugating enzyme</fullName>
    </submittedName>
</protein>
<dbReference type="PROSITE" id="PS50127">
    <property type="entry name" value="UBC_2"/>
    <property type="match status" value="1"/>
</dbReference>
<feature type="domain" description="UBC core" evidence="1">
    <location>
        <begin position="1"/>
        <end position="124"/>
    </location>
</feature>
<reference evidence="2 3" key="1">
    <citation type="journal article" date="2017" name="BMC Genomics">
        <title>Whole-genome assembly of Babesia ovata and comparative genomics between closely related pathogens.</title>
        <authorList>
            <person name="Yamagishi J."/>
            <person name="Asada M."/>
            <person name="Hakimi H."/>
            <person name="Tanaka T.Q."/>
            <person name="Sugimoto C."/>
            <person name="Kawazu S."/>
        </authorList>
    </citation>
    <scope>NUCLEOTIDE SEQUENCE [LARGE SCALE GENOMIC DNA]</scope>
    <source>
        <strain evidence="2 3">Miyake</strain>
    </source>
</reference>
<dbReference type="Proteomes" id="UP000236319">
    <property type="component" value="Unassembled WGS sequence"/>
</dbReference>
<dbReference type="RefSeq" id="XP_028865492.1">
    <property type="nucleotide sequence ID" value="XM_029009659.1"/>
</dbReference>
<dbReference type="SUPFAM" id="SSF54495">
    <property type="entry name" value="UBC-like"/>
    <property type="match status" value="1"/>
</dbReference>
<keyword evidence="3" id="KW-1185">Reference proteome</keyword>
<dbReference type="GeneID" id="39873019"/>
<proteinExistence type="predicted"/>
<dbReference type="EMBL" id="BDSA01000001">
    <property type="protein sequence ID" value="GBE59249.1"/>
    <property type="molecule type" value="Genomic_DNA"/>
</dbReference>
<dbReference type="VEuPathDB" id="PiroplasmaDB:BOVATA_007420"/>
<accession>A0A2H6K8H2</accession>
<evidence type="ECO:0000259" key="1">
    <source>
        <dbReference type="PROSITE" id="PS50127"/>
    </source>
</evidence>